<feature type="compositionally biased region" description="Basic and acidic residues" evidence="2">
    <location>
        <begin position="83"/>
        <end position="92"/>
    </location>
</feature>
<keyword evidence="1" id="KW-0238">DNA-binding</keyword>
<dbReference type="AlphaFoldDB" id="A0A068VRM5"/>
<dbReference type="CDD" id="cd00592">
    <property type="entry name" value="HTH_MerR-like"/>
    <property type="match status" value="1"/>
</dbReference>
<proteinExistence type="predicted"/>
<sequence>MAQAPLRSIGQVLNILKAEFPDVTISKIRFLEGEGLVSPERAPSGYRKYSESDIERLRYILRVQRDQYLPLKVIRENLELMDAGKEPPKANDPRPAASAGESAPDPQPAATHTVQAAPGDQMVGQRGSHPIKLTRRELIKASGVPEAMLIELERQRMVVTRRNSIYYGREALVLCVVARKLQAYGMDTRHLRAIKQVAEREAGMIEQGAQPFLRNDPEAGHTINELAQLVLAAHTALMHVVLER</sequence>
<evidence type="ECO:0000313" key="4">
    <source>
        <dbReference type="EMBL" id="CEP25889.1"/>
    </source>
</evidence>
<dbReference type="SUPFAM" id="SSF46955">
    <property type="entry name" value="Putative DNA-binding domain"/>
    <property type="match status" value="1"/>
</dbReference>
<evidence type="ECO:0000256" key="2">
    <source>
        <dbReference type="SAM" id="MobiDB-lite"/>
    </source>
</evidence>
<evidence type="ECO:0000256" key="1">
    <source>
        <dbReference type="ARBA" id="ARBA00023125"/>
    </source>
</evidence>
<dbReference type="KEGG" id="pfre:RM25_0958"/>
<dbReference type="PANTHER" id="PTHR30204">
    <property type="entry name" value="REDOX-CYCLING DRUG-SENSING TRANSCRIPTIONAL ACTIVATOR SOXR"/>
    <property type="match status" value="1"/>
</dbReference>
<dbReference type="GO" id="GO:0003700">
    <property type="term" value="F:DNA-binding transcription factor activity"/>
    <property type="evidence" value="ECO:0007669"/>
    <property type="project" value="InterPro"/>
</dbReference>
<dbReference type="PATRIC" id="fig|66712.6.peg.983"/>
<dbReference type="PROSITE" id="PS50937">
    <property type="entry name" value="HTH_MERR_2"/>
    <property type="match status" value="1"/>
</dbReference>
<reference evidence="4" key="1">
    <citation type="submission" date="2014-08" db="EMBL/GenBank/DDBJ databases">
        <authorList>
            <person name="Falentin Helene"/>
        </authorList>
    </citation>
    <scope>NUCLEOTIDE SEQUENCE</scope>
</reference>
<dbReference type="RefSeq" id="WP_013161127.1">
    <property type="nucleotide sequence ID" value="NZ_CP010341.1"/>
</dbReference>
<dbReference type="SMART" id="SM00422">
    <property type="entry name" value="HTH_MERR"/>
    <property type="match status" value="1"/>
</dbReference>
<gene>
    <name evidence="4" type="primary">merR1</name>
    <name evidence="4" type="ORF">PFCIRM138_02915</name>
</gene>
<dbReference type="InterPro" id="IPR000551">
    <property type="entry name" value="MerR-type_HTH_dom"/>
</dbReference>
<name>A0A068VRM5_PROFF</name>
<dbReference type="InterPro" id="IPR047057">
    <property type="entry name" value="MerR_fam"/>
</dbReference>
<accession>A0A068VRM5</accession>
<evidence type="ECO:0000259" key="3">
    <source>
        <dbReference type="PROSITE" id="PS50937"/>
    </source>
</evidence>
<protein>
    <submittedName>
        <fullName evidence="4">Transcriptional regulator, MerR</fullName>
    </submittedName>
</protein>
<feature type="domain" description="HTH merR-type" evidence="3">
    <location>
        <begin position="18"/>
        <end position="80"/>
    </location>
</feature>
<dbReference type="EMBL" id="LM676387">
    <property type="protein sequence ID" value="CEP25889.1"/>
    <property type="molecule type" value="Genomic_DNA"/>
</dbReference>
<feature type="region of interest" description="Disordered" evidence="2">
    <location>
        <begin position="83"/>
        <end position="127"/>
    </location>
</feature>
<dbReference type="GO" id="GO:0003677">
    <property type="term" value="F:DNA binding"/>
    <property type="evidence" value="ECO:0007669"/>
    <property type="project" value="UniProtKB-KW"/>
</dbReference>
<dbReference type="PANTHER" id="PTHR30204:SF89">
    <property type="entry name" value="HTH MERR-TYPE DOMAIN-CONTAINING PROTEIN"/>
    <property type="match status" value="1"/>
</dbReference>
<dbReference type="Pfam" id="PF13411">
    <property type="entry name" value="MerR_1"/>
    <property type="match status" value="1"/>
</dbReference>
<dbReference type="Gene3D" id="1.10.1660.10">
    <property type="match status" value="1"/>
</dbReference>
<organism evidence="4">
    <name type="scientific">Propionibacterium freudenreichii subsp. freudenreichii</name>
    <dbReference type="NCBI Taxonomy" id="66712"/>
    <lineage>
        <taxon>Bacteria</taxon>
        <taxon>Bacillati</taxon>
        <taxon>Actinomycetota</taxon>
        <taxon>Actinomycetes</taxon>
        <taxon>Propionibacteriales</taxon>
        <taxon>Propionibacteriaceae</taxon>
        <taxon>Propionibacterium</taxon>
    </lineage>
</organism>
<dbReference type="GeneID" id="61222104"/>
<dbReference type="InterPro" id="IPR009061">
    <property type="entry name" value="DNA-bd_dom_put_sf"/>
</dbReference>